<gene>
    <name evidence="1" type="ORF">CGC20_34340</name>
</gene>
<protein>
    <submittedName>
        <fullName evidence="1">Uncharacterized protein</fullName>
    </submittedName>
</protein>
<dbReference type="EMBL" id="RHLD01000003">
    <property type="protein sequence ID" value="TPP47213.1"/>
    <property type="molecule type" value="Genomic_DNA"/>
</dbReference>
<organism evidence="1 2">
    <name type="scientific">Leishmania donovani</name>
    <dbReference type="NCBI Taxonomy" id="5661"/>
    <lineage>
        <taxon>Eukaryota</taxon>
        <taxon>Discoba</taxon>
        <taxon>Euglenozoa</taxon>
        <taxon>Kinetoplastea</taxon>
        <taxon>Metakinetoplastina</taxon>
        <taxon>Trypanosomatida</taxon>
        <taxon>Trypanosomatidae</taxon>
        <taxon>Leishmaniinae</taxon>
        <taxon>Leishmania</taxon>
    </lineage>
</organism>
<dbReference type="Proteomes" id="UP000318821">
    <property type="component" value="Unassembled WGS sequence"/>
</dbReference>
<reference evidence="2" key="1">
    <citation type="submission" date="2019-02" db="EMBL/GenBank/DDBJ databases">
        <title>FDA dAtabase for Regulatory Grade micrObial Sequences (FDA-ARGOS): Supporting development and validation of Infectious Disease Dx tests.</title>
        <authorList>
            <person name="Duncan R."/>
            <person name="Fisher C."/>
            <person name="Tallon L."/>
            <person name="Sadzewicz L."/>
            <person name="Sengamalay N."/>
            <person name="Ott S."/>
            <person name="Godinez A."/>
            <person name="Nagaraj S."/>
            <person name="Vavikolanu K."/>
            <person name="Vyas G."/>
            <person name="Nadendla S."/>
            <person name="Aluvathingal J."/>
            <person name="Sichtig H."/>
        </authorList>
    </citation>
    <scope>NUCLEOTIDE SEQUENCE [LARGE SCALE GENOMIC DNA]</scope>
    <source>
        <strain evidence="2">FDAARGOS_360</strain>
    </source>
</reference>
<dbReference type="AlphaFoldDB" id="A0A504XFA9"/>
<evidence type="ECO:0000313" key="2">
    <source>
        <dbReference type="Proteomes" id="UP000318821"/>
    </source>
</evidence>
<comment type="caution">
    <text evidence="1">The sequence shown here is derived from an EMBL/GenBank/DDBJ whole genome shotgun (WGS) entry which is preliminary data.</text>
</comment>
<evidence type="ECO:0000313" key="1">
    <source>
        <dbReference type="EMBL" id="TPP47213.1"/>
    </source>
</evidence>
<proteinExistence type="predicted"/>
<sequence length="146" mass="15906">MEQWYWRLNCCEDGLTSYNTERHVGLPLLRTRSPALTALDTWPCHCGGWRSATDLGTCAGAGVGRRVRLRAPIALAHCGWEPKGRLNKLAKQAVPGAPTPTAWIPDLATGLRRPADAHRNGATRCGTLRREQLLGGICPAPQERGC</sequence>
<accession>A0A504XFA9</accession>
<name>A0A504XFA9_LEIDO</name>